<dbReference type="InterPro" id="IPR051694">
    <property type="entry name" value="Immunoregulatory_rcpt-like"/>
</dbReference>
<dbReference type="EMBL" id="JABEYC010000282">
    <property type="protein sequence ID" value="KAF4979706.1"/>
    <property type="molecule type" value="Genomic_DNA"/>
</dbReference>
<feature type="region of interest" description="Disordered" evidence="5">
    <location>
        <begin position="355"/>
        <end position="467"/>
    </location>
</feature>
<protein>
    <submittedName>
        <fullName evidence="7">Uncharacterized protein</fullName>
    </submittedName>
</protein>
<proteinExistence type="predicted"/>
<gene>
    <name evidence="7" type="ORF">FZEAL_4134</name>
</gene>
<reference evidence="7" key="1">
    <citation type="journal article" date="2020" name="BMC Genomics">
        <title>Correction to: Identification and distribution of gene clusters required for synthesis of sphingolipid metabolism inhibitors in diverse species of the filamentous fungus Fusarium.</title>
        <authorList>
            <person name="Kim H.S."/>
            <person name="Lohmar J.M."/>
            <person name="Busman M."/>
            <person name="Brown D.W."/>
            <person name="Naumann T.A."/>
            <person name="Divon H.H."/>
            <person name="Lysoe E."/>
            <person name="Uhlig S."/>
            <person name="Proctor R.H."/>
        </authorList>
    </citation>
    <scope>NUCLEOTIDE SEQUENCE</scope>
    <source>
        <strain evidence="7">NRRL 22465</strain>
    </source>
</reference>
<evidence type="ECO:0000256" key="4">
    <source>
        <dbReference type="ARBA" id="ARBA00023136"/>
    </source>
</evidence>
<name>A0A8H4UMH0_9HYPO</name>
<keyword evidence="4 6" id="KW-0472">Membrane</keyword>
<feature type="compositionally biased region" description="Polar residues" evidence="5">
    <location>
        <begin position="153"/>
        <end position="162"/>
    </location>
</feature>
<reference evidence="7" key="2">
    <citation type="submission" date="2020-05" db="EMBL/GenBank/DDBJ databases">
        <authorList>
            <person name="Kim H.-S."/>
            <person name="Proctor R.H."/>
            <person name="Brown D.W."/>
        </authorList>
    </citation>
    <scope>NUCLEOTIDE SEQUENCE</scope>
    <source>
        <strain evidence="7">NRRL 22465</strain>
    </source>
</reference>
<feature type="compositionally biased region" description="Polar residues" evidence="5">
    <location>
        <begin position="284"/>
        <end position="308"/>
    </location>
</feature>
<organism evidence="7 8">
    <name type="scientific">Fusarium zealandicum</name>
    <dbReference type="NCBI Taxonomy" id="1053134"/>
    <lineage>
        <taxon>Eukaryota</taxon>
        <taxon>Fungi</taxon>
        <taxon>Dikarya</taxon>
        <taxon>Ascomycota</taxon>
        <taxon>Pezizomycotina</taxon>
        <taxon>Sordariomycetes</taxon>
        <taxon>Hypocreomycetidae</taxon>
        <taxon>Hypocreales</taxon>
        <taxon>Nectriaceae</taxon>
        <taxon>Fusarium</taxon>
        <taxon>Fusarium staphyleae species complex</taxon>
    </lineage>
</organism>
<sequence length="467" mass="50378">MALQGPSASLKRGCSSHGWGFIAPDVDDPPQCISMCRERFLRELLPKDETFQRVCEALEDQGHMDREQPFRALYCCDSQLCGVDNLGEGGKDHPGPPDADYICSPESMNGGDARCQKAQEVTSPEEDETTESAPRIPEATVSDAATWKRLTTSEASTTVPIQSSFPDTTYSTSSDPSLAASLDPSNRGDENSDGQGLPLGVKVAIVVVVVVISMVIAALVFCLLRRRRSRRSDIRRHIKHPTSPPPADSPTPLVSPTISHTDADGVPLTPPARLRERKFLPTLGEQSPSRQTGFPTSPLYSPTGSSMSPRHERTPRIYSAPAVPMIVMTAPKGGYLSQNDRFPSGIVTPPASAQRSLFEHSNGSPPRPLRSRDGPFKLSNLVSPGPPPTRALPSTPPHRPCTPTKPFYSPPRKGTSVASLVQKQAPDVARSGERSRNGIAIPSPTKGRNVNSPVMGETDLERLGGRY</sequence>
<feature type="compositionally biased region" description="Low complexity" evidence="5">
    <location>
        <begin position="163"/>
        <end position="177"/>
    </location>
</feature>
<feature type="transmembrane region" description="Helical" evidence="6">
    <location>
        <begin position="203"/>
        <end position="224"/>
    </location>
</feature>
<evidence type="ECO:0000256" key="3">
    <source>
        <dbReference type="ARBA" id="ARBA00022989"/>
    </source>
</evidence>
<accession>A0A8H4UMH0</accession>
<keyword evidence="3 6" id="KW-1133">Transmembrane helix</keyword>
<comment type="caution">
    <text evidence="7">The sequence shown here is derived from an EMBL/GenBank/DDBJ whole genome shotgun (WGS) entry which is preliminary data.</text>
</comment>
<evidence type="ECO:0000313" key="8">
    <source>
        <dbReference type="Proteomes" id="UP000635477"/>
    </source>
</evidence>
<dbReference type="Proteomes" id="UP000635477">
    <property type="component" value="Unassembled WGS sequence"/>
</dbReference>
<feature type="compositionally biased region" description="Pro residues" evidence="5">
    <location>
        <begin position="384"/>
        <end position="400"/>
    </location>
</feature>
<evidence type="ECO:0000256" key="1">
    <source>
        <dbReference type="ARBA" id="ARBA00004167"/>
    </source>
</evidence>
<feature type="region of interest" description="Disordered" evidence="5">
    <location>
        <begin position="153"/>
        <end position="197"/>
    </location>
</feature>
<dbReference type="PANTHER" id="PTHR15549">
    <property type="entry name" value="PAIRED IMMUNOGLOBULIN-LIKE TYPE 2 RECEPTOR"/>
    <property type="match status" value="1"/>
</dbReference>
<evidence type="ECO:0000256" key="2">
    <source>
        <dbReference type="ARBA" id="ARBA00022692"/>
    </source>
</evidence>
<evidence type="ECO:0000256" key="5">
    <source>
        <dbReference type="SAM" id="MobiDB-lite"/>
    </source>
</evidence>
<keyword evidence="8" id="KW-1185">Reference proteome</keyword>
<feature type="region of interest" description="Disordered" evidence="5">
    <location>
        <begin position="234"/>
        <end position="312"/>
    </location>
</feature>
<keyword evidence="2 6" id="KW-0812">Transmembrane</keyword>
<feature type="compositionally biased region" description="Polar residues" evidence="5">
    <location>
        <begin position="355"/>
        <end position="364"/>
    </location>
</feature>
<dbReference type="AlphaFoldDB" id="A0A8H4UMH0"/>
<evidence type="ECO:0000313" key="7">
    <source>
        <dbReference type="EMBL" id="KAF4979706.1"/>
    </source>
</evidence>
<evidence type="ECO:0000256" key="6">
    <source>
        <dbReference type="SAM" id="Phobius"/>
    </source>
</evidence>
<dbReference type="GO" id="GO:0016020">
    <property type="term" value="C:membrane"/>
    <property type="evidence" value="ECO:0007669"/>
    <property type="project" value="UniProtKB-SubCell"/>
</dbReference>
<feature type="region of interest" description="Disordered" evidence="5">
    <location>
        <begin position="110"/>
        <end position="140"/>
    </location>
</feature>
<dbReference type="GO" id="GO:0071944">
    <property type="term" value="C:cell periphery"/>
    <property type="evidence" value="ECO:0007669"/>
    <property type="project" value="UniProtKB-ARBA"/>
</dbReference>
<comment type="subcellular location">
    <subcellularLocation>
        <location evidence="1">Membrane</location>
        <topology evidence="1">Single-pass membrane protein</topology>
    </subcellularLocation>
</comment>
<dbReference type="OrthoDB" id="5244978at2759"/>